<dbReference type="Proteomes" id="UP000240042">
    <property type="component" value="Unassembled WGS sequence"/>
</dbReference>
<dbReference type="Gene3D" id="2.30.30.30">
    <property type="match status" value="1"/>
</dbReference>
<evidence type="ECO:0000256" key="8">
    <source>
        <dbReference type="NCBIfam" id="TIGR00038"/>
    </source>
</evidence>
<evidence type="ECO:0000259" key="10">
    <source>
        <dbReference type="SMART" id="SM00841"/>
    </source>
</evidence>
<dbReference type="NCBIfam" id="TIGR00038">
    <property type="entry name" value="efp"/>
    <property type="match status" value="1"/>
</dbReference>
<dbReference type="InterPro" id="IPR015365">
    <property type="entry name" value="Elong-fact-P_C"/>
</dbReference>
<evidence type="ECO:0000256" key="4">
    <source>
        <dbReference type="ARBA" id="ARBA00022490"/>
    </source>
</evidence>
<reference evidence="13" key="1">
    <citation type="submission" date="2016-10" db="EMBL/GenBank/DDBJ databases">
        <authorList>
            <person name="Varghese N."/>
            <person name="Submissions S."/>
        </authorList>
    </citation>
    <scope>NUCLEOTIDE SEQUENCE [LARGE SCALE GENOMIC DNA]</scope>
    <source>
        <strain evidence="13">ATCC 43811</strain>
    </source>
</reference>
<dbReference type="UniPathway" id="UPA00345"/>
<dbReference type="SMART" id="SM00841">
    <property type="entry name" value="Elong-fact-P_C"/>
    <property type="match status" value="1"/>
</dbReference>
<dbReference type="FunFam" id="2.40.50.140:FF:000009">
    <property type="entry name" value="Elongation factor P"/>
    <property type="match status" value="1"/>
</dbReference>
<dbReference type="InterPro" id="IPR020599">
    <property type="entry name" value="Transl_elong_fac_P/YeiP"/>
</dbReference>
<sequence length="185" mass="21136">MNYEDIKKGMILKFENDLWYVAWCQHHKPGKGGAVMRTKLRNVLRGNMLERVFRGGDTLEQARVDNKTAQLLYRDGLDFVFMDQDTFEQYTVSEDIVGDAVKYLKDQMLAELKIYQDEVIAVEPPMFVELEVVETDPGLRGDTVSGGSKPATLETGAVVQVPLFVNVGEKIRVDTRDDRYIERVK</sequence>
<dbReference type="PANTHER" id="PTHR30053:SF12">
    <property type="entry name" value="ELONGATION FACTOR P (EF-P) FAMILY PROTEIN"/>
    <property type="match status" value="1"/>
</dbReference>
<comment type="similarity">
    <text evidence="3 7 9">Belongs to the elongation factor P family.</text>
</comment>
<dbReference type="InterPro" id="IPR013852">
    <property type="entry name" value="Transl_elong_P/YeiP_CS"/>
</dbReference>
<dbReference type="InterPro" id="IPR013185">
    <property type="entry name" value="Transl_elong_KOW-like"/>
</dbReference>
<evidence type="ECO:0000256" key="3">
    <source>
        <dbReference type="ARBA" id="ARBA00009479"/>
    </source>
</evidence>
<dbReference type="FunFam" id="2.30.30.30:FF:000003">
    <property type="entry name" value="Elongation factor P"/>
    <property type="match status" value="1"/>
</dbReference>
<keyword evidence="5 7" id="KW-0251">Elongation factor</keyword>
<comment type="pathway">
    <text evidence="2 7">Protein biosynthesis; polypeptide chain elongation.</text>
</comment>
<evidence type="ECO:0000256" key="1">
    <source>
        <dbReference type="ARBA" id="ARBA00004496"/>
    </source>
</evidence>
<dbReference type="GO" id="GO:0003746">
    <property type="term" value="F:translation elongation factor activity"/>
    <property type="evidence" value="ECO:0007669"/>
    <property type="project" value="UniProtKB-UniRule"/>
</dbReference>
<dbReference type="InterPro" id="IPR011768">
    <property type="entry name" value="Transl_elongation_fac_P"/>
</dbReference>
<evidence type="ECO:0000256" key="6">
    <source>
        <dbReference type="ARBA" id="ARBA00022917"/>
    </source>
</evidence>
<protein>
    <recommendedName>
        <fullName evidence="7 8">Elongation factor P</fullName>
        <shortName evidence="7">EF-P</shortName>
    </recommendedName>
</protein>
<keyword evidence="13" id="KW-1185">Reference proteome</keyword>
<dbReference type="InterPro" id="IPR014722">
    <property type="entry name" value="Rib_uL2_dom2"/>
</dbReference>
<evidence type="ECO:0000313" key="12">
    <source>
        <dbReference type="EMBL" id="SFB82168.1"/>
    </source>
</evidence>
<dbReference type="Pfam" id="PF08207">
    <property type="entry name" value="EFP_N"/>
    <property type="match status" value="1"/>
</dbReference>
<comment type="function">
    <text evidence="7">Involved in peptide bond synthesis. Stimulates efficient translation and peptide-bond synthesis on native or reconstituted 70S ribosomes in vitro. Probably functions indirectly by altering the affinity of the ribosome for aminoacyl-tRNA, thus increasing their reactivity as acceptors for peptidyl transferase.</text>
</comment>
<dbReference type="Gene3D" id="2.40.50.140">
    <property type="entry name" value="Nucleic acid-binding proteins"/>
    <property type="match status" value="2"/>
</dbReference>
<dbReference type="PIRSF" id="PIRSF005901">
    <property type="entry name" value="EF-P"/>
    <property type="match status" value="1"/>
</dbReference>
<dbReference type="SMART" id="SM01185">
    <property type="entry name" value="EFP"/>
    <property type="match status" value="1"/>
</dbReference>
<gene>
    <name evidence="7" type="primary">efp</name>
    <name evidence="12" type="ORF">SAMN02745150_00948</name>
</gene>
<name>A0A1I1EA04_BREAD</name>
<dbReference type="NCBIfam" id="NF001810">
    <property type="entry name" value="PRK00529.1"/>
    <property type="match status" value="1"/>
</dbReference>
<dbReference type="PANTHER" id="PTHR30053">
    <property type="entry name" value="ELONGATION FACTOR P"/>
    <property type="match status" value="1"/>
</dbReference>
<evidence type="ECO:0000256" key="2">
    <source>
        <dbReference type="ARBA" id="ARBA00004815"/>
    </source>
</evidence>
<dbReference type="SUPFAM" id="SSF50249">
    <property type="entry name" value="Nucleic acid-binding proteins"/>
    <property type="match status" value="2"/>
</dbReference>
<evidence type="ECO:0000256" key="7">
    <source>
        <dbReference type="HAMAP-Rule" id="MF_00141"/>
    </source>
</evidence>
<dbReference type="PROSITE" id="PS01275">
    <property type="entry name" value="EFP"/>
    <property type="match status" value="1"/>
</dbReference>
<dbReference type="SUPFAM" id="SSF50104">
    <property type="entry name" value="Translation proteins SH3-like domain"/>
    <property type="match status" value="1"/>
</dbReference>
<dbReference type="STRING" id="34097.SAMN02745150_00948"/>
<dbReference type="FunFam" id="2.40.50.140:FF:000004">
    <property type="entry name" value="Elongation factor P"/>
    <property type="match status" value="1"/>
</dbReference>
<dbReference type="Pfam" id="PF01132">
    <property type="entry name" value="EFP"/>
    <property type="match status" value="1"/>
</dbReference>
<dbReference type="InterPro" id="IPR012340">
    <property type="entry name" value="NA-bd_OB-fold"/>
</dbReference>
<evidence type="ECO:0000313" key="13">
    <source>
        <dbReference type="Proteomes" id="UP000240042"/>
    </source>
</evidence>
<feature type="domain" description="Elongation factor P C-terminal" evidence="10">
    <location>
        <begin position="128"/>
        <end position="183"/>
    </location>
</feature>
<dbReference type="AlphaFoldDB" id="A0A1I1EA04"/>
<dbReference type="OrthoDB" id="9801844at2"/>
<dbReference type="CDD" id="cd05794">
    <property type="entry name" value="S1_EF-P_repeat_2"/>
    <property type="match status" value="1"/>
</dbReference>
<dbReference type="EMBL" id="FOKY01000007">
    <property type="protein sequence ID" value="SFB82168.1"/>
    <property type="molecule type" value="Genomic_DNA"/>
</dbReference>
<proteinExistence type="inferred from homology"/>
<evidence type="ECO:0000259" key="11">
    <source>
        <dbReference type="SMART" id="SM01185"/>
    </source>
</evidence>
<dbReference type="RefSeq" id="WP_092319146.1">
    <property type="nucleotide sequence ID" value="NZ_FOKY01000007.1"/>
</dbReference>
<comment type="subcellular location">
    <subcellularLocation>
        <location evidence="1 7">Cytoplasm</location>
    </subcellularLocation>
</comment>
<dbReference type="GO" id="GO:0005829">
    <property type="term" value="C:cytosol"/>
    <property type="evidence" value="ECO:0007669"/>
    <property type="project" value="UniProtKB-ARBA"/>
</dbReference>
<feature type="domain" description="Translation elongation factor P/YeiP central" evidence="11">
    <location>
        <begin position="66"/>
        <end position="120"/>
    </location>
</feature>
<dbReference type="InterPro" id="IPR001059">
    <property type="entry name" value="Transl_elong_P/YeiP_cen"/>
</dbReference>
<dbReference type="HAMAP" id="MF_00141">
    <property type="entry name" value="EF_P"/>
    <property type="match status" value="1"/>
</dbReference>
<dbReference type="CDD" id="cd04470">
    <property type="entry name" value="S1_EF-P_repeat_1"/>
    <property type="match status" value="1"/>
</dbReference>
<dbReference type="InterPro" id="IPR008991">
    <property type="entry name" value="Translation_prot_SH3-like_sf"/>
</dbReference>
<dbReference type="GO" id="GO:0043043">
    <property type="term" value="P:peptide biosynthetic process"/>
    <property type="evidence" value="ECO:0007669"/>
    <property type="project" value="InterPro"/>
</dbReference>
<keyword evidence="4 7" id="KW-0963">Cytoplasm</keyword>
<organism evidence="12 13">
    <name type="scientific">Brevinema andersonii</name>
    <dbReference type="NCBI Taxonomy" id="34097"/>
    <lineage>
        <taxon>Bacteria</taxon>
        <taxon>Pseudomonadati</taxon>
        <taxon>Spirochaetota</taxon>
        <taxon>Spirochaetia</taxon>
        <taxon>Brevinematales</taxon>
        <taxon>Brevinemataceae</taxon>
        <taxon>Brevinema</taxon>
    </lineage>
</organism>
<evidence type="ECO:0000256" key="9">
    <source>
        <dbReference type="RuleBase" id="RU004389"/>
    </source>
</evidence>
<keyword evidence="6 7" id="KW-0648">Protein biosynthesis</keyword>
<accession>A0A1I1EA04</accession>
<evidence type="ECO:0000256" key="5">
    <source>
        <dbReference type="ARBA" id="ARBA00022768"/>
    </source>
</evidence>
<dbReference type="Pfam" id="PF09285">
    <property type="entry name" value="Elong-fact-P_C"/>
    <property type="match status" value="1"/>
</dbReference>